<dbReference type="Proteomes" id="UP000243820">
    <property type="component" value="Unassembled WGS sequence"/>
</dbReference>
<evidence type="ECO:0000256" key="4">
    <source>
        <dbReference type="ARBA" id="ARBA00022842"/>
    </source>
</evidence>
<dbReference type="NCBIfam" id="TIGR00693">
    <property type="entry name" value="thiE"/>
    <property type="match status" value="1"/>
</dbReference>
<comment type="function">
    <text evidence="9">Condenses 4-methyl-5-(beta-hydroxyethyl)thiazole monophosphate (THZ-P) and 2-methyl-4-amino-5-hydroxymethyl pyrimidine pyrophosphate (HMP-PP) to form thiamine monophosphate (TMP).</text>
</comment>
<feature type="binding site" evidence="9">
    <location>
        <position position="67"/>
    </location>
    <ligand>
        <name>Mg(2+)</name>
        <dbReference type="ChEBI" id="CHEBI:18420"/>
    </ligand>
</feature>
<dbReference type="RefSeq" id="WP_095642187.1">
    <property type="nucleotide sequence ID" value="NZ_LMVO01000017.1"/>
</dbReference>
<protein>
    <recommendedName>
        <fullName evidence="9">Thiamine-phosphate synthase</fullName>
        <shortName evidence="9">TP synthase</shortName>
        <shortName evidence="9">TPS</shortName>
        <ecNumber evidence="9">2.5.1.3</ecNumber>
    </recommendedName>
    <alternativeName>
        <fullName evidence="9">Thiamine-phosphate pyrophosphorylase</fullName>
        <shortName evidence="9">TMP pyrophosphorylase</shortName>
        <shortName evidence="9">TMP-PPase</shortName>
    </alternativeName>
</protein>
<dbReference type="InterPro" id="IPR036206">
    <property type="entry name" value="ThiamineP_synth_sf"/>
</dbReference>
<comment type="catalytic activity">
    <reaction evidence="8 9 10">
        <text>2-[(2R,5Z)-2-carboxy-4-methylthiazol-5(2H)-ylidene]ethyl phosphate + 4-amino-2-methyl-5-(diphosphooxymethyl)pyrimidine + 2 H(+) = thiamine phosphate + CO2 + diphosphate</text>
        <dbReference type="Rhea" id="RHEA:47844"/>
        <dbReference type="ChEBI" id="CHEBI:15378"/>
        <dbReference type="ChEBI" id="CHEBI:16526"/>
        <dbReference type="ChEBI" id="CHEBI:33019"/>
        <dbReference type="ChEBI" id="CHEBI:37575"/>
        <dbReference type="ChEBI" id="CHEBI:57841"/>
        <dbReference type="ChEBI" id="CHEBI:62899"/>
        <dbReference type="EC" id="2.5.1.3"/>
    </reaction>
</comment>
<dbReference type="EC" id="2.5.1.3" evidence="9"/>
<accession>A0AAX0Q7Y3</accession>
<comment type="catalytic activity">
    <reaction evidence="6 9 10">
        <text>4-methyl-5-(2-phosphooxyethyl)-thiazole + 4-amino-2-methyl-5-(diphosphooxymethyl)pyrimidine + H(+) = thiamine phosphate + diphosphate</text>
        <dbReference type="Rhea" id="RHEA:22328"/>
        <dbReference type="ChEBI" id="CHEBI:15378"/>
        <dbReference type="ChEBI" id="CHEBI:33019"/>
        <dbReference type="ChEBI" id="CHEBI:37575"/>
        <dbReference type="ChEBI" id="CHEBI:57841"/>
        <dbReference type="ChEBI" id="CHEBI:58296"/>
        <dbReference type="EC" id="2.5.1.3"/>
    </reaction>
</comment>
<dbReference type="GO" id="GO:0000287">
    <property type="term" value="F:magnesium ion binding"/>
    <property type="evidence" value="ECO:0007669"/>
    <property type="project" value="UniProtKB-UniRule"/>
</dbReference>
<evidence type="ECO:0000259" key="12">
    <source>
        <dbReference type="Pfam" id="PF02581"/>
    </source>
</evidence>
<feature type="binding site" evidence="9">
    <location>
        <position position="86"/>
    </location>
    <ligand>
        <name>Mg(2+)</name>
        <dbReference type="ChEBI" id="CHEBI:18420"/>
    </ligand>
</feature>
<dbReference type="InterPro" id="IPR022998">
    <property type="entry name" value="ThiamineP_synth_TenI"/>
</dbReference>
<evidence type="ECO:0000256" key="10">
    <source>
        <dbReference type="RuleBase" id="RU003826"/>
    </source>
</evidence>
<feature type="binding site" evidence="9">
    <location>
        <position position="134"/>
    </location>
    <ligand>
        <name>4-amino-2-methyl-5-(diphosphooxymethyl)pyrimidine</name>
        <dbReference type="ChEBI" id="CHEBI:57841"/>
    </ligand>
</feature>
<dbReference type="HAMAP" id="MF_00097">
    <property type="entry name" value="TMP_synthase"/>
    <property type="match status" value="1"/>
</dbReference>
<dbReference type="GO" id="GO:0004789">
    <property type="term" value="F:thiamine-phosphate diphosphorylase activity"/>
    <property type="evidence" value="ECO:0007669"/>
    <property type="project" value="UniProtKB-UniRule"/>
</dbReference>
<sequence>MTYDLYVVTDEELSNGHSHAEIAKLAVEGGADVIQLRDKRMSAADLFAEAEKIRAITKDKALFIVNDRIDIALASKADGIHLGQSDLPVKAVRRLVPDDFIIGISVGSVEEAVKGVLDGADYVAVSPVFSTGSKPDAGEGRGLACISAVRKAVPKEIPVVGIGGINSGNISEVIAAGLDGICVISAVVSAPDIKKAAGDLREKIRNIKNE</sequence>
<evidence type="ECO:0000256" key="8">
    <source>
        <dbReference type="ARBA" id="ARBA00047883"/>
    </source>
</evidence>
<dbReference type="GO" id="GO:0005737">
    <property type="term" value="C:cytoplasm"/>
    <property type="evidence" value="ECO:0007669"/>
    <property type="project" value="TreeGrafter"/>
</dbReference>
<comment type="similarity">
    <text evidence="9 10">Belongs to the thiamine-phosphate synthase family.</text>
</comment>
<feature type="binding site" evidence="9">
    <location>
        <begin position="35"/>
        <end position="39"/>
    </location>
    <ligand>
        <name>4-amino-2-methyl-5-(diphosphooxymethyl)pyrimidine</name>
        <dbReference type="ChEBI" id="CHEBI:57841"/>
    </ligand>
</feature>
<keyword evidence="2 9" id="KW-0808">Transferase</keyword>
<proteinExistence type="inferred from homology"/>
<evidence type="ECO:0000256" key="7">
    <source>
        <dbReference type="ARBA" id="ARBA00047851"/>
    </source>
</evidence>
<comment type="catalytic activity">
    <reaction evidence="7 9 10">
        <text>2-(2-carboxy-4-methylthiazol-5-yl)ethyl phosphate + 4-amino-2-methyl-5-(diphosphooxymethyl)pyrimidine + 2 H(+) = thiamine phosphate + CO2 + diphosphate</text>
        <dbReference type="Rhea" id="RHEA:47848"/>
        <dbReference type="ChEBI" id="CHEBI:15378"/>
        <dbReference type="ChEBI" id="CHEBI:16526"/>
        <dbReference type="ChEBI" id="CHEBI:33019"/>
        <dbReference type="ChEBI" id="CHEBI:37575"/>
        <dbReference type="ChEBI" id="CHEBI:57841"/>
        <dbReference type="ChEBI" id="CHEBI:62890"/>
        <dbReference type="EC" id="2.5.1.3"/>
    </reaction>
</comment>
<organism evidence="13 14">
    <name type="scientific">Methanocorpusculum parvum</name>
    <dbReference type="NCBI Taxonomy" id="2193"/>
    <lineage>
        <taxon>Archaea</taxon>
        <taxon>Methanobacteriati</taxon>
        <taxon>Methanobacteriota</taxon>
        <taxon>Stenosarchaea group</taxon>
        <taxon>Methanomicrobia</taxon>
        <taxon>Methanomicrobiales</taxon>
        <taxon>Methanocorpusculaceae</taxon>
        <taxon>Methanocorpusculum</taxon>
    </lineage>
</organism>
<reference evidence="13 14" key="1">
    <citation type="journal article" date="2017" name="BMC Genomics">
        <title>Genomic analysis of methanogenic archaea reveals a shift towards energy conservation.</title>
        <authorList>
            <person name="Gilmore S.P."/>
            <person name="Henske J.K."/>
            <person name="Sexton J.A."/>
            <person name="Solomon K.V."/>
            <person name="Seppala S."/>
            <person name="Yoo J.I."/>
            <person name="Huyett L.M."/>
            <person name="Pressman A."/>
            <person name="Cogan J.Z."/>
            <person name="Kivenson V."/>
            <person name="Peng X."/>
            <person name="Tan Y."/>
            <person name="Valentine D.L."/>
            <person name="O'Malley M.A."/>
        </authorList>
    </citation>
    <scope>NUCLEOTIDE SEQUENCE [LARGE SCALE GENOMIC DNA]</scope>
    <source>
        <strain evidence="13 14">XII</strain>
    </source>
</reference>
<feature type="binding site" evidence="9">
    <location>
        <begin position="131"/>
        <end position="133"/>
    </location>
    <ligand>
        <name>2-[(2R,5Z)-2-carboxy-4-methylthiazol-5(2H)-ylidene]ethyl phosphate</name>
        <dbReference type="ChEBI" id="CHEBI:62899"/>
    </ligand>
</feature>
<dbReference type="AlphaFoldDB" id="A0AAX0Q7Y3"/>
<feature type="binding site" evidence="9">
    <location>
        <position position="164"/>
    </location>
    <ligand>
        <name>2-[(2R,5Z)-2-carboxy-4-methylthiazol-5(2H)-ylidene]ethyl phosphate</name>
        <dbReference type="ChEBI" id="CHEBI:62899"/>
    </ligand>
</feature>
<comment type="caution">
    <text evidence="13">The sequence shown here is derived from an EMBL/GenBank/DDBJ whole genome shotgun (WGS) entry which is preliminary data.</text>
</comment>
<evidence type="ECO:0000256" key="6">
    <source>
        <dbReference type="ARBA" id="ARBA00047334"/>
    </source>
</evidence>
<evidence type="ECO:0000256" key="2">
    <source>
        <dbReference type="ARBA" id="ARBA00022679"/>
    </source>
</evidence>
<evidence type="ECO:0000256" key="9">
    <source>
        <dbReference type="HAMAP-Rule" id="MF_00097"/>
    </source>
</evidence>
<dbReference type="GO" id="GO:0009229">
    <property type="term" value="P:thiamine diphosphate biosynthetic process"/>
    <property type="evidence" value="ECO:0007669"/>
    <property type="project" value="UniProtKB-UniRule"/>
</dbReference>
<dbReference type="PANTHER" id="PTHR20857:SF23">
    <property type="entry name" value="THIAMINE BIOSYNTHETIC BIFUNCTIONAL ENZYME"/>
    <property type="match status" value="1"/>
</dbReference>
<feature type="binding site" evidence="9">
    <location>
        <position position="66"/>
    </location>
    <ligand>
        <name>4-amino-2-methyl-5-(diphosphooxymethyl)pyrimidine</name>
        <dbReference type="ChEBI" id="CHEBI:57841"/>
    </ligand>
</feature>
<dbReference type="CDD" id="cd00564">
    <property type="entry name" value="TMP_TenI"/>
    <property type="match status" value="1"/>
</dbReference>
<evidence type="ECO:0000256" key="5">
    <source>
        <dbReference type="ARBA" id="ARBA00022977"/>
    </source>
</evidence>
<feature type="domain" description="Thiamine phosphate synthase/TenI" evidence="12">
    <location>
        <begin position="5"/>
        <end position="187"/>
    </location>
</feature>
<evidence type="ECO:0000256" key="11">
    <source>
        <dbReference type="RuleBase" id="RU004253"/>
    </source>
</evidence>
<evidence type="ECO:0000313" key="13">
    <source>
        <dbReference type="EMBL" id="PAV09289.1"/>
    </source>
</evidence>
<dbReference type="GO" id="GO:0009228">
    <property type="term" value="P:thiamine biosynthetic process"/>
    <property type="evidence" value="ECO:0007669"/>
    <property type="project" value="UniProtKB-KW"/>
</dbReference>
<comment type="pathway">
    <text evidence="1 9 11">Cofactor biosynthesis; thiamine diphosphate biosynthesis; thiamine phosphate from 4-amino-2-methyl-5-diphosphomethylpyrimidine and 4-methyl-5-(2-phosphoethyl)-thiazole: step 1/1.</text>
</comment>
<dbReference type="Gene3D" id="3.20.20.70">
    <property type="entry name" value="Aldolase class I"/>
    <property type="match status" value="1"/>
</dbReference>
<dbReference type="SUPFAM" id="SSF51391">
    <property type="entry name" value="Thiamin phosphate synthase"/>
    <property type="match status" value="1"/>
</dbReference>
<keyword evidence="5 9" id="KW-0784">Thiamine biosynthesis</keyword>
<dbReference type="FunFam" id="3.20.20.70:FF:000096">
    <property type="entry name" value="Thiamine-phosphate synthase"/>
    <property type="match status" value="1"/>
</dbReference>
<dbReference type="InterPro" id="IPR034291">
    <property type="entry name" value="TMP_synthase"/>
</dbReference>
<evidence type="ECO:0000313" key="14">
    <source>
        <dbReference type="Proteomes" id="UP000243820"/>
    </source>
</evidence>
<keyword evidence="14" id="KW-1185">Reference proteome</keyword>
<dbReference type="PANTHER" id="PTHR20857">
    <property type="entry name" value="THIAMINE-PHOSPHATE PYROPHOSPHORYLASE"/>
    <property type="match status" value="1"/>
</dbReference>
<feature type="binding site" evidence="9">
    <location>
        <position position="105"/>
    </location>
    <ligand>
        <name>4-amino-2-methyl-5-(diphosphooxymethyl)pyrimidine</name>
        <dbReference type="ChEBI" id="CHEBI:57841"/>
    </ligand>
</feature>
<evidence type="ECO:0000256" key="3">
    <source>
        <dbReference type="ARBA" id="ARBA00022723"/>
    </source>
</evidence>
<name>A0AAX0Q7Y3_9EURY</name>
<gene>
    <name evidence="9" type="primary">thiE</name>
    <name evidence="13" type="ORF">ASJ83_08125</name>
</gene>
<comment type="cofactor">
    <cofactor evidence="9">
        <name>Mg(2+)</name>
        <dbReference type="ChEBI" id="CHEBI:18420"/>
    </cofactor>
    <text evidence="9">Binds 1 Mg(2+) ion per subunit.</text>
</comment>
<keyword evidence="4 9" id="KW-0460">Magnesium</keyword>
<keyword evidence="3 9" id="KW-0479">Metal-binding</keyword>
<dbReference type="EMBL" id="LMVO01000017">
    <property type="protein sequence ID" value="PAV09289.1"/>
    <property type="molecule type" value="Genomic_DNA"/>
</dbReference>
<dbReference type="InterPro" id="IPR013785">
    <property type="entry name" value="Aldolase_TIM"/>
</dbReference>
<feature type="binding site" evidence="9">
    <location>
        <begin position="184"/>
        <end position="185"/>
    </location>
    <ligand>
        <name>2-[(2R,5Z)-2-carboxy-4-methylthiazol-5(2H)-ylidene]ethyl phosphate</name>
        <dbReference type="ChEBI" id="CHEBI:62899"/>
    </ligand>
</feature>
<evidence type="ECO:0000256" key="1">
    <source>
        <dbReference type="ARBA" id="ARBA00005165"/>
    </source>
</evidence>
<dbReference type="Pfam" id="PF02581">
    <property type="entry name" value="TMP-TENI"/>
    <property type="match status" value="1"/>
</dbReference>